<feature type="domain" description="RRM" evidence="4">
    <location>
        <begin position="68"/>
        <end position="158"/>
    </location>
</feature>
<dbReference type="Pfam" id="PF00076">
    <property type="entry name" value="RRM_1"/>
    <property type="match status" value="2"/>
</dbReference>
<accession>A0AAN9EA59</accession>
<dbReference type="PANTHER" id="PTHR48024:SF1">
    <property type="entry name" value="NUCLEAR RIBONUCLEOPROTEIN A1, PUTATIVE-RELATED"/>
    <property type="match status" value="1"/>
</dbReference>
<dbReference type="InterPro" id="IPR035979">
    <property type="entry name" value="RBD_domain_sf"/>
</dbReference>
<comment type="caution">
    <text evidence="5">The sequence shown here is derived from an EMBL/GenBank/DDBJ whole genome shotgun (WGS) entry which is preliminary data.</text>
</comment>
<organism evidence="5 6">
    <name type="scientific">Crotalaria pallida</name>
    <name type="common">Smooth rattlebox</name>
    <name type="synonym">Crotalaria striata</name>
    <dbReference type="NCBI Taxonomy" id="3830"/>
    <lineage>
        <taxon>Eukaryota</taxon>
        <taxon>Viridiplantae</taxon>
        <taxon>Streptophyta</taxon>
        <taxon>Embryophyta</taxon>
        <taxon>Tracheophyta</taxon>
        <taxon>Spermatophyta</taxon>
        <taxon>Magnoliopsida</taxon>
        <taxon>eudicotyledons</taxon>
        <taxon>Gunneridae</taxon>
        <taxon>Pentapetalae</taxon>
        <taxon>rosids</taxon>
        <taxon>fabids</taxon>
        <taxon>Fabales</taxon>
        <taxon>Fabaceae</taxon>
        <taxon>Papilionoideae</taxon>
        <taxon>50 kb inversion clade</taxon>
        <taxon>genistoids sensu lato</taxon>
        <taxon>core genistoids</taxon>
        <taxon>Crotalarieae</taxon>
        <taxon>Crotalaria</taxon>
    </lineage>
</organism>
<feature type="region of interest" description="Disordered" evidence="3">
    <location>
        <begin position="364"/>
        <end position="391"/>
    </location>
</feature>
<proteinExistence type="predicted"/>
<sequence length="646" mass="71863">MEHQTMPNPNTSTVPPPFSSALSAQDIRYLLDHIPQERLFEILQTSALNYPQVLTEIRDAADRDVTLRRLFIRCLSPETTSATLHSVFSPFGIIHEAVVIYDRFTGRSKCFGFITFKHVDAAILAMRNPSRRIGGRMTVTQVASPGVFDNFGRKIFVENVPFEISSEELLNYFLRYGEIEEGPIGFDSDSGRRTKGFAFFVYKTEEAAQAAVCVPVKMINGHRVNCKIAIEHRRPNQAQAPSWAAAASSGFYGHAISGQMLQQQPYLPQFGAFRGISPMSPPLLGNSFGGGSSSSRGGQTPQQQLYLPQFGGFRGISPMSPRPLGNSFGVGSSSRGGQTPQQQLYLPQFGGFRGISPMSLPQLGNAVGGRSSGRGRGERCPPPSSAAATGYQGSTLHHQQQFMVPPGSIPPEMYYGSAGFKRKTQYLLQVCDGFLGANALNGCADFVLADNDMKCILNCSTLYSNLFAYETLLVIDFVLELKLLSWLKKSVIACYALQLLHAYKTFKSVFTYHEGFLVLDWFVLEHRVTLNPHSISGLNYPKVLRIRHQGQPSNRERSQESCLVLVPLIPQSNPTFKYRKEPRKLSSAGLRNAIVVAKCLVKETSYLLYHSVKKDNYFVMILSCYCEIHGELVMIVWCYTCTHWFI</sequence>
<evidence type="ECO:0000313" key="5">
    <source>
        <dbReference type="EMBL" id="KAK7246370.1"/>
    </source>
</evidence>
<dbReference type="AlphaFoldDB" id="A0AAN9EA59"/>
<gene>
    <name evidence="5" type="ORF">RIF29_41237</name>
</gene>
<dbReference type="InterPro" id="IPR000504">
    <property type="entry name" value="RRM_dom"/>
</dbReference>
<dbReference type="Proteomes" id="UP001372338">
    <property type="component" value="Unassembled WGS sequence"/>
</dbReference>
<dbReference type="GO" id="GO:0005634">
    <property type="term" value="C:nucleus"/>
    <property type="evidence" value="ECO:0007669"/>
    <property type="project" value="TreeGrafter"/>
</dbReference>
<evidence type="ECO:0000313" key="6">
    <source>
        <dbReference type="Proteomes" id="UP001372338"/>
    </source>
</evidence>
<reference evidence="5 6" key="1">
    <citation type="submission" date="2024-01" db="EMBL/GenBank/DDBJ databases">
        <title>The genomes of 5 underutilized Papilionoideae crops provide insights into root nodulation and disease resistanc.</title>
        <authorList>
            <person name="Yuan L."/>
        </authorList>
    </citation>
    <scope>NUCLEOTIDE SEQUENCE [LARGE SCALE GENOMIC DNA]</scope>
    <source>
        <strain evidence="5">ZHUSHIDOU_FW_LH</strain>
        <tissue evidence="5">Leaf</tissue>
    </source>
</reference>
<dbReference type="InterPro" id="IPR012677">
    <property type="entry name" value="Nucleotide-bd_a/b_plait_sf"/>
</dbReference>
<dbReference type="GO" id="GO:0003723">
    <property type="term" value="F:RNA binding"/>
    <property type="evidence" value="ECO:0007669"/>
    <property type="project" value="UniProtKB-UniRule"/>
</dbReference>
<dbReference type="InterPro" id="IPR050886">
    <property type="entry name" value="RNA-binding_reg"/>
</dbReference>
<evidence type="ECO:0000256" key="2">
    <source>
        <dbReference type="PROSITE-ProRule" id="PRU00176"/>
    </source>
</evidence>
<keyword evidence="6" id="KW-1185">Reference proteome</keyword>
<evidence type="ECO:0000259" key="4">
    <source>
        <dbReference type="PROSITE" id="PS50102"/>
    </source>
</evidence>
<dbReference type="PANTHER" id="PTHR48024">
    <property type="entry name" value="GEO13361P1-RELATED"/>
    <property type="match status" value="1"/>
</dbReference>
<dbReference type="Gene3D" id="3.30.70.330">
    <property type="match status" value="2"/>
</dbReference>
<dbReference type="EMBL" id="JAYWIO010000008">
    <property type="protein sequence ID" value="KAK7246370.1"/>
    <property type="molecule type" value="Genomic_DNA"/>
</dbReference>
<evidence type="ECO:0000256" key="3">
    <source>
        <dbReference type="SAM" id="MobiDB-lite"/>
    </source>
</evidence>
<feature type="domain" description="RRM" evidence="4">
    <location>
        <begin position="153"/>
        <end position="235"/>
    </location>
</feature>
<keyword evidence="1 2" id="KW-0694">RNA-binding</keyword>
<evidence type="ECO:0000256" key="1">
    <source>
        <dbReference type="ARBA" id="ARBA00022884"/>
    </source>
</evidence>
<dbReference type="SMART" id="SM00360">
    <property type="entry name" value="RRM"/>
    <property type="match status" value="2"/>
</dbReference>
<feature type="region of interest" description="Disordered" evidence="3">
    <location>
        <begin position="284"/>
        <end position="303"/>
    </location>
</feature>
<dbReference type="SUPFAM" id="SSF54928">
    <property type="entry name" value="RNA-binding domain, RBD"/>
    <property type="match status" value="2"/>
</dbReference>
<dbReference type="PROSITE" id="PS50102">
    <property type="entry name" value="RRM"/>
    <property type="match status" value="2"/>
</dbReference>
<protein>
    <recommendedName>
        <fullName evidence="4">RRM domain-containing protein</fullName>
    </recommendedName>
</protein>
<name>A0AAN9EA59_CROPI</name>